<comment type="subunit">
    <text evidence="4">Homotrimer.</text>
</comment>
<comment type="cofactor">
    <cofactor evidence="2">
        <name>a divalent metal cation</name>
        <dbReference type="ChEBI" id="CHEBI:60240"/>
    </cofactor>
</comment>
<gene>
    <name evidence="15" type="ORF">V2H45_06600</name>
</gene>
<dbReference type="AlphaFoldDB" id="A0AAW9PZM3"/>
<evidence type="ECO:0000256" key="2">
    <source>
        <dbReference type="ARBA" id="ARBA00001968"/>
    </source>
</evidence>
<reference evidence="15" key="1">
    <citation type="submission" date="2024-01" db="EMBL/GenBank/DDBJ databases">
        <title>Bank of Algae and Cyanobacteria of the Azores (BACA) strain genomes.</title>
        <authorList>
            <person name="Luz R."/>
            <person name="Cordeiro R."/>
            <person name="Fonseca A."/>
            <person name="Goncalves V."/>
        </authorList>
    </citation>
    <scope>NUCLEOTIDE SEQUENCE</scope>
    <source>
        <strain evidence="15">BACA0141</strain>
    </source>
</reference>
<comment type="catalytic activity">
    <reaction evidence="1">
        <text>4-hydroxy-4-methyl-2-oxoglutarate = 2 pyruvate</text>
        <dbReference type="Rhea" id="RHEA:22748"/>
        <dbReference type="ChEBI" id="CHEBI:15361"/>
        <dbReference type="ChEBI" id="CHEBI:58276"/>
        <dbReference type="EC" id="4.1.3.17"/>
    </reaction>
</comment>
<dbReference type="EC" id="4.1.1.112" evidence="6"/>
<feature type="compositionally biased region" description="Polar residues" evidence="14">
    <location>
        <begin position="1"/>
        <end position="28"/>
    </location>
</feature>
<dbReference type="Pfam" id="PF03737">
    <property type="entry name" value="RraA-like"/>
    <property type="match status" value="1"/>
</dbReference>
<feature type="binding site" evidence="13">
    <location>
        <begin position="126"/>
        <end position="129"/>
    </location>
    <ligand>
        <name>substrate</name>
    </ligand>
</feature>
<feature type="binding site" evidence="13">
    <location>
        <position position="149"/>
    </location>
    <ligand>
        <name>Mg(2+)</name>
        <dbReference type="ChEBI" id="CHEBI:18420"/>
    </ligand>
</feature>
<evidence type="ECO:0000313" key="16">
    <source>
        <dbReference type="Proteomes" id="UP001333818"/>
    </source>
</evidence>
<evidence type="ECO:0000256" key="5">
    <source>
        <dbReference type="ARBA" id="ARBA00012213"/>
    </source>
</evidence>
<feature type="binding site" evidence="13">
    <location>
        <position position="148"/>
    </location>
    <ligand>
        <name>substrate</name>
    </ligand>
</feature>
<accession>A0AAW9PZM3</accession>
<evidence type="ECO:0000256" key="12">
    <source>
        <dbReference type="ARBA" id="ARBA00047973"/>
    </source>
</evidence>
<comment type="function">
    <text evidence="8">Catalyzes the aldol cleavage of 4-hydroxy-4-methyl-2-oxoglutarate (HMG) into 2 molecules of pyruvate. Also contains a secondary oxaloacetate (OAA) decarboxylase activity due to the common pyruvate enolate transition state formed following C-C bond cleavage in the retro-aldol and decarboxylation reactions.</text>
</comment>
<evidence type="ECO:0000256" key="3">
    <source>
        <dbReference type="ARBA" id="ARBA00008621"/>
    </source>
</evidence>
<dbReference type="RefSeq" id="WP_330482837.1">
    <property type="nucleotide sequence ID" value="NZ_JAZBJZ010000018.1"/>
</dbReference>
<dbReference type="GO" id="GO:0046872">
    <property type="term" value="F:metal ion binding"/>
    <property type="evidence" value="ECO:0007669"/>
    <property type="project" value="UniProtKB-KW"/>
</dbReference>
<protein>
    <recommendedName>
        <fullName evidence="7">Putative 4-hydroxy-4-methyl-2-oxoglutarate aldolase</fullName>
        <ecNumber evidence="6">4.1.1.112</ecNumber>
        <ecNumber evidence="5">4.1.3.17</ecNumber>
    </recommendedName>
    <alternativeName>
        <fullName evidence="11">Oxaloacetate decarboxylase</fullName>
    </alternativeName>
    <alternativeName>
        <fullName evidence="9">Regulator of ribonuclease activity homolog</fullName>
    </alternativeName>
    <alternativeName>
        <fullName evidence="10">RraA-like protein</fullName>
    </alternativeName>
</protein>
<evidence type="ECO:0000256" key="10">
    <source>
        <dbReference type="ARBA" id="ARBA00030169"/>
    </source>
</evidence>
<feature type="region of interest" description="Disordered" evidence="14">
    <location>
        <begin position="1"/>
        <end position="33"/>
    </location>
</feature>
<dbReference type="NCBIfam" id="NF004850">
    <property type="entry name" value="PRK06201.1"/>
    <property type="match status" value="1"/>
</dbReference>
<evidence type="ECO:0000256" key="9">
    <source>
        <dbReference type="ARBA" id="ARBA00029596"/>
    </source>
</evidence>
<organism evidence="15 16">
    <name type="scientific">Tumidithrix elongata BACA0141</name>
    <dbReference type="NCBI Taxonomy" id="2716417"/>
    <lineage>
        <taxon>Bacteria</taxon>
        <taxon>Bacillati</taxon>
        <taxon>Cyanobacteriota</taxon>
        <taxon>Cyanophyceae</taxon>
        <taxon>Pseudanabaenales</taxon>
        <taxon>Pseudanabaenaceae</taxon>
        <taxon>Tumidithrix</taxon>
        <taxon>Tumidithrix elongata</taxon>
    </lineage>
</organism>
<dbReference type="InterPro" id="IPR036704">
    <property type="entry name" value="RraA/RraA-like_sf"/>
</dbReference>
<evidence type="ECO:0000256" key="6">
    <source>
        <dbReference type="ARBA" id="ARBA00012947"/>
    </source>
</evidence>
<evidence type="ECO:0000256" key="13">
    <source>
        <dbReference type="PIRSR" id="PIRSR605493-1"/>
    </source>
</evidence>
<sequence>MTTNLNFTNYSQTESFKPNGNKPKSSQIHPGPGFRINRQIVRSSQENISRLANYPTPDISDFMNRLYTMDSGIKNLVNEAKIYAPACTVKVFPGDNLMVHKALDIAMPGDVIVVDAGSSFLNGVLGDLISTKAKHRGIKAFVIDGLIRDIDGIKDIGMPVFARGITPIGPLHRGPGEINFPICCGGIVVRPGDVICGDADGLVVVPQESLDELLVRLEKQKETMQTYEKNVRRGEFSNAWVDDILNQLHCE</sequence>
<dbReference type="GO" id="GO:0008948">
    <property type="term" value="F:oxaloacetate decarboxylase activity"/>
    <property type="evidence" value="ECO:0007669"/>
    <property type="project" value="UniProtKB-EC"/>
</dbReference>
<keyword evidence="13" id="KW-0479">Metal-binding</keyword>
<proteinExistence type="inferred from homology"/>
<evidence type="ECO:0000256" key="4">
    <source>
        <dbReference type="ARBA" id="ARBA00011233"/>
    </source>
</evidence>
<evidence type="ECO:0000256" key="7">
    <source>
        <dbReference type="ARBA" id="ARBA00016549"/>
    </source>
</evidence>
<dbReference type="PANTHER" id="PTHR33254">
    <property type="entry name" value="4-HYDROXY-4-METHYL-2-OXOGLUTARATE ALDOLASE 3-RELATED"/>
    <property type="match status" value="1"/>
</dbReference>
<comment type="caution">
    <text evidence="15">The sequence shown here is derived from an EMBL/GenBank/DDBJ whole genome shotgun (WGS) entry which is preliminary data.</text>
</comment>
<evidence type="ECO:0000256" key="8">
    <source>
        <dbReference type="ARBA" id="ARBA00025046"/>
    </source>
</evidence>
<dbReference type="EMBL" id="JAZBJZ010000018">
    <property type="protein sequence ID" value="MEE3716408.1"/>
    <property type="molecule type" value="Genomic_DNA"/>
</dbReference>
<evidence type="ECO:0000256" key="14">
    <source>
        <dbReference type="SAM" id="MobiDB-lite"/>
    </source>
</evidence>
<dbReference type="GO" id="GO:0047443">
    <property type="term" value="F:4-hydroxy-4-methyl-2-oxoglutarate aldolase activity"/>
    <property type="evidence" value="ECO:0007669"/>
    <property type="project" value="UniProtKB-EC"/>
</dbReference>
<comment type="catalytic activity">
    <reaction evidence="12">
        <text>oxaloacetate + H(+) = pyruvate + CO2</text>
        <dbReference type="Rhea" id="RHEA:15641"/>
        <dbReference type="ChEBI" id="CHEBI:15361"/>
        <dbReference type="ChEBI" id="CHEBI:15378"/>
        <dbReference type="ChEBI" id="CHEBI:16452"/>
        <dbReference type="ChEBI" id="CHEBI:16526"/>
        <dbReference type="EC" id="4.1.1.112"/>
    </reaction>
</comment>
<dbReference type="InterPro" id="IPR005493">
    <property type="entry name" value="RraA/RraA-like"/>
</dbReference>
<dbReference type="SUPFAM" id="SSF89562">
    <property type="entry name" value="RraA-like"/>
    <property type="match status" value="1"/>
</dbReference>
<dbReference type="EC" id="4.1.3.17" evidence="5"/>
<evidence type="ECO:0000256" key="1">
    <source>
        <dbReference type="ARBA" id="ARBA00001342"/>
    </source>
</evidence>
<comment type="similarity">
    <text evidence="3">Belongs to the class II aldolase/RraA-like family.</text>
</comment>
<evidence type="ECO:0000256" key="11">
    <source>
        <dbReference type="ARBA" id="ARBA00032305"/>
    </source>
</evidence>
<dbReference type="PANTHER" id="PTHR33254:SF4">
    <property type="entry name" value="4-HYDROXY-4-METHYL-2-OXOGLUTARATE ALDOLASE 3-RELATED"/>
    <property type="match status" value="1"/>
</dbReference>
<keyword evidence="13" id="KW-0460">Magnesium</keyword>
<keyword evidence="16" id="KW-1185">Reference proteome</keyword>
<comment type="cofactor">
    <cofactor evidence="13">
        <name>Mg(2+)</name>
        <dbReference type="ChEBI" id="CHEBI:18420"/>
    </cofactor>
</comment>
<dbReference type="CDD" id="cd16841">
    <property type="entry name" value="RraA_family"/>
    <property type="match status" value="1"/>
</dbReference>
<evidence type="ECO:0000313" key="15">
    <source>
        <dbReference type="EMBL" id="MEE3716408.1"/>
    </source>
</evidence>
<name>A0AAW9PZM3_9CYAN</name>
<dbReference type="Proteomes" id="UP001333818">
    <property type="component" value="Unassembled WGS sequence"/>
</dbReference>
<dbReference type="Gene3D" id="3.50.30.40">
    <property type="entry name" value="Ribonuclease E inhibitor RraA/RraA-like"/>
    <property type="match status" value="1"/>
</dbReference>